<organism evidence="3 4">
    <name type="scientific">Bondarzewia mesenterica</name>
    <dbReference type="NCBI Taxonomy" id="1095465"/>
    <lineage>
        <taxon>Eukaryota</taxon>
        <taxon>Fungi</taxon>
        <taxon>Dikarya</taxon>
        <taxon>Basidiomycota</taxon>
        <taxon>Agaricomycotina</taxon>
        <taxon>Agaricomycetes</taxon>
        <taxon>Russulales</taxon>
        <taxon>Bondarzewiaceae</taxon>
        <taxon>Bondarzewia</taxon>
    </lineage>
</organism>
<dbReference type="SUPFAM" id="SSF48097">
    <property type="entry name" value="Regulator of G-protein signaling, RGS"/>
    <property type="match status" value="1"/>
</dbReference>
<feature type="transmembrane region" description="Helical" evidence="2">
    <location>
        <begin position="232"/>
        <end position="252"/>
    </location>
</feature>
<dbReference type="InterPro" id="IPR036305">
    <property type="entry name" value="RGS_sf"/>
</dbReference>
<sequence>MPLPERLSRPIVPSSFSSVPPPSPLPFTMTQRRPEALHPSSREKQPRTFTLTLKALLSLPYRLCNPPPAVGKVRSCQVTPIFKVRLEDVLNRKHLPPLGLKDFEEWLLYFILWLKDYAARYNQWVAQSKPVKVDGQPQEHYRFSSPTQPSSTLSLLYLRAKQTFFTPNAEYELNIPSDILSPFHTGHFVSPHPDPIVFSEVAWEAHKMLKESLDRFVLAAYNNVGTNRVRCGMAGGIVISLLGSVAPLAVNFSTGRSRWLRLLAIPGLALGLTILIASLHGVSLTFWPSIYRLVCMMVYIFGDLRQLRKFELARPRISAPQPLDSTVVHARPSMSISSPLSPFNTPASSSAPSPILPFAYDRSFSPFKKHSLTLIPPPRRPTITIPAPPPPVATTPTRGKRYSSPVTTTTLSTPYDDNVSQDSRSSSSLSNTSYDDPAQHEIIVSPAYYDEDPAPEGPATLTGPFPPFNLKNAHNPPFGGSYRFGGADREHTAECRFNRAYGVAATASFIRPFNDDDYNLSTLKEENASIDSFDFDALPSRRDVDAPCICGSSSAPDGAASAVASSAALPVDGSDQEKSPGALEEALPVGCTDLSPTAMLARAQYKCNRPSPATFTPVSPVEHERIIQAQEKRSRSVSAFGPLTKVLNPVVTRAQWEIVMRSAFLAFVISVSVVGCLCALPVPVR</sequence>
<dbReference type="Proteomes" id="UP000310158">
    <property type="component" value="Unassembled WGS sequence"/>
</dbReference>
<feature type="compositionally biased region" description="Pro residues" evidence="1">
    <location>
        <begin position="375"/>
        <end position="393"/>
    </location>
</feature>
<name>A0A4S4LYG3_9AGAM</name>
<accession>A0A4S4LYG3</accession>
<evidence type="ECO:0008006" key="5">
    <source>
        <dbReference type="Google" id="ProtNLM"/>
    </source>
</evidence>
<evidence type="ECO:0000256" key="2">
    <source>
        <dbReference type="SAM" id="Phobius"/>
    </source>
</evidence>
<evidence type="ECO:0000313" key="3">
    <source>
        <dbReference type="EMBL" id="THH16978.1"/>
    </source>
</evidence>
<keyword evidence="2" id="KW-0472">Membrane</keyword>
<protein>
    <recommendedName>
        <fullName evidence="5">RGS domain-containing protein</fullName>
    </recommendedName>
</protein>
<dbReference type="PANTHER" id="PTHR39466:SF1">
    <property type="entry name" value="RGS DOMAIN-CONTAINING PROTEIN"/>
    <property type="match status" value="1"/>
</dbReference>
<feature type="compositionally biased region" description="Low complexity" evidence="1">
    <location>
        <begin position="9"/>
        <end position="18"/>
    </location>
</feature>
<feature type="region of interest" description="Disordered" evidence="1">
    <location>
        <begin position="1"/>
        <end position="44"/>
    </location>
</feature>
<dbReference type="OrthoDB" id="3232309at2759"/>
<feature type="compositionally biased region" description="Basic and acidic residues" evidence="1">
    <location>
        <begin position="32"/>
        <end position="44"/>
    </location>
</feature>
<feature type="region of interest" description="Disordered" evidence="1">
    <location>
        <begin position="371"/>
        <end position="437"/>
    </location>
</feature>
<evidence type="ECO:0000313" key="4">
    <source>
        <dbReference type="Proteomes" id="UP000310158"/>
    </source>
</evidence>
<keyword evidence="2" id="KW-1133">Transmembrane helix</keyword>
<reference evidence="3 4" key="1">
    <citation type="submission" date="2019-02" db="EMBL/GenBank/DDBJ databases">
        <title>Genome sequencing of the rare red list fungi Bondarzewia mesenterica.</title>
        <authorList>
            <person name="Buettner E."/>
            <person name="Kellner H."/>
        </authorList>
    </citation>
    <scope>NUCLEOTIDE SEQUENCE [LARGE SCALE GENOMIC DNA]</scope>
    <source>
        <strain evidence="3 4">DSM 108281</strain>
    </source>
</reference>
<keyword evidence="2" id="KW-0812">Transmembrane</keyword>
<proteinExistence type="predicted"/>
<feature type="transmembrane region" description="Helical" evidence="2">
    <location>
        <begin position="663"/>
        <end position="682"/>
    </location>
</feature>
<dbReference type="EMBL" id="SGPL01000132">
    <property type="protein sequence ID" value="THH16978.1"/>
    <property type="molecule type" value="Genomic_DNA"/>
</dbReference>
<feature type="transmembrane region" description="Helical" evidence="2">
    <location>
        <begin position="259"/>
        <end position="279"/>
    </location>
</feature>
<gene>
    <name evidence="3" type="ORF">EW146_g3751</name>
</gene>
<comment type="caution">
    <text evidence="3">The sequence shown here is derived from an EMBL/GenBank/DDBJ whole genome shotgun (WGS) entry which is preliminary data.</text>
</comment>
<feature type="compositionally biased region" description="Low complexity" evidence="1">
    <location>
        <begin position="403"/>
        <end position="436"/>
    </location>
</feature>
<dbReference type="AlphaFoldDB" id="A0A4S4LYG3"/>
<keyword evidence="4" id="KW-1185">Reference proteome</keyword>
<dbReference type="PANTHER" id="PTHR39466">
    <property type="entry name" value="RGS DOMAIN-CONTAINING PROTEIN"/>
    <property type="match status" value="1"/>
</dbReference>
<evidence type="ECO:0000256" key="1">
    <source>
        <dbReference type="SAM" id="MobiDB-lite"/>
    </source>
</evidence>